<name>A0A0D5LNY9_MAREN</name>
<dbReference type="OrthoDB" id="7325800at2"/>
<dbReference type="Pfam" id="PF13377">
    <property type="entry name" value="Peripla_BP_3"/>
    <property type="match status" value="1"/>
</dbReference>
<keyword evidence="1" id="KW-0805">Transcription regulation</keyword>
<dbReference type="PROSITE" id="PS50932">
    <property type="entry name" value="HTH_LACI_2"/>
    <property type="match status" value="1"/>
</dbReference>
<dbReference type="GO" id="GO:0003700">
    <property type="term" value="F:DNA-binding transcription factor activity"/>
    <property type="evidence" value="ECO:0007669"/>
    <property type="project" value="TreeGrafter"/>
</dbReference>
<dbReference type="InterPro" id="IPR000843">
    <property type="entry name" value="HTH_LacI"/>
</dbReference>
<keyword evidence="6" id="KW-1185">Reference proteome</keyword>
<sequence>MTKQLPAPTLKDVAEAAGLSVAAVSKVFNNREGVSAANRALVTRIAEEIGYRGRSGRATIATRISSALVVTLDKYVTNDVFYGQIIDSLLKSAREEGIDIDLALVTSNDPTSADYDTLRNIRADAAILVGLDEAPVIDAVRSTGRPAVLVNGMDRKMQLSSVSPDYNFGGWAATQHLLELGHQEIVHVTHLYRESLKRRMLGFRDAMEEAGIAFSMDHHVIDVGDPDLLTLSCRDKITEILRERTPRPTAIFCASDLVALGVMQAAANLGLSVPDDLSIIGFDDLSLAAHASPPLTTMHMDRAEMGRLAVTLLMEQSLATFNSARRITLGVQLVERKTTGPVAGIAALPR</sequence>
<dbReference type="Pfam" id="PF00356">
    <property type="entry name" value="LacI"/>
    <property type="match status" value="1"/>
</dbReference>
<dbReference type="InterPro" id="IPR028082">
    <property type="entry name" value="Peripla_BP_I"/>
</dbReference>
<dbReference type="Proteomes" id="UP000032611">
    <property type="component" value="Chromosome"/>
</dbReference>
<dbReference type="SUPFAM" id="SSF53822">
    <property type="entry name" value="Periplasmic binding protein-like I"/>
    <property type="match status" value="1"/>
</dbReference>
<accession>A0A0D5LNY9</accession>
<evidence type="ECO:0000313" key="6">
    <source>
        <dbReference type="Proteomes" id="UP000032611"/>
    </source>
</evidence>
<evidence type="ECO:0000256" key="3">
    <source>
        <dbReference type="ARBA" id="ARBA00023163"/>
    </source>
</evidence>
<feature type="domain" description="HTH lacI-type" evidence="4">
    <location>
        <begin position="8"/>
        <end position="61"/>
    </location>
</feature>
<dbReference type="PATRIC" id="fig|1486262.3.peg.799"/>
<dbReference type="CDD" id="cd01392">
    <property type="entry name" value="HTH_LacI"/>
    <property type="match status" value="1"/>
</dbReference>
<dbReference type="AlphaFoldDB" id="A0A0D5LNY9"/>
<keyword evidence="3" id="KW-0804">Transcription</keyword>
<keyword evidence="2" id="KW-0238">DNA-binding</keyword>
<dbReference type="SMART" id="SM00354">
    <property type="entry name" value="HTH_LACI"/>
    <property type="match status" value="1"/>
</dbReference>
<dbReference type="PANTHER" id="PTHR30146">
    <property type="entry name" value="LACI-RELATED TRANSCRIPTIONAL REPRESSOR"/>
    <property type="match status" value="1"/>
</dbReference>
<evidence type="ECO:0000256" key="1">
    <source>
        <dbReference type="ARBA" id="ARBA00023015"/>
    </source>
</evidence>
<dbReference type="CDD" id="cd06267">
    <property type="entry name" value="PBP1_LacI_sugar_binding-like"/>
    <property type="match status" value="1"/>
</dbReference>
<evidence type="ECO:0000313" key="5">
    <source>
        <dbReference type="EMBL" id="AJY45028.1"/>
    </source>
</evidence>
<organism evidence="5 6">
    <name type="scientific">Martelella endophytica</name>
    <dbReference type="NCBI Taxonomy" id="1486262"/>
    <lineage>
        <taxon>Bacteria</taxon>
        <taxon>Pseudomonadati</taxon>
        <taxon>Pseudomonadota</taxon>
        <taxon>Alphaproteobacteria</taxon>
        <taxon>Hyphomicrobiales</taxon>
        <taxon>Aurantimonadaceae</taxon>
        <taxon>Martelella</taxon>
    </lineage>
</organism>
<dbReference type="STRING" id="1486262.TM49_03925"/>
<dbReference type="RefSeq" id="WP_045679623.1">
    <property type="nucleotide sequence ID" value="NZ_CP010803.1"/>
</dbReference>
<reference evidence="5 6" key="1">
    <citation type="journal article" date="2015" name="Genome Announc.">
        <title>Complete genome sequence of Martelella endophytica YC6887, which has antifungal activity associated with a halophyte.</title>
        <authorList>
            <person name="Khan A."/>
            <person name="Khan H."/>
            <person name="Chung E.J."/>
            <person name="Hossain M.T."/>
            <person name="Chung Y.R."/>
        </authorList>
    </citation>
    <scope>NUCLEOTIDE SEQUENCE [LARGE SCALE GENOMIC DNA]</scope>
    <source>
        <strain evidence="5">YC6887</strain>
    </source>
</reference>
<evidence type="ECO:0000259" key="4">
    <source>
        <dbReference type="PROSITE" id="PS50932"/>
    </source>
</evidence>
<dbReference type="KEGG" id="mey:TM49_03925"/>
<gene>
    <name evidence="5" type="ORF">TM49_03925</name>
</gene>
<dbReference type="InterPro" id="IPR046335">
    <property type="entry name" value="LacI/GalR-like_sensor"/>
</dbReference>
<proteinExistence type="predicted"/>
<dbReference type="GO" id="GO:0000976">
    <property type="term" value="F:transcription cis-regulatory region binding"/>
    <property type="evidence" value="ECO:0007669"/>
    <property type="project" value="TreeGrafter"/>
</dbReference>
<dbReference type="InterPro" id="IPR010982">
    <property type="entry name" value="Lambda_DNA-bd_dom_sf"/>
</dbReference>
<dbReference type="PANTHER" id="PTHR30146:SF109">
    <property type="entry name" value="HTH-TYPE TRANSCRIPTIONAL REGULATOR GALS"/>
    <property type="match status" value="1"/>
</dbReference>
<dbReference type="Gene3D" id="1.10.260.40">
    <property type="entry name" value="lambda repressor-like DNA-binding domains"/>
    <property type="match status" value="1"/>
</dbReference>
<dbReference type="Gene3D" id="3.40.50.2300">
    <property type="match status" value="2"/>
</dbReference>
<dbReference type="EMBL" id="CP010803">
    <property type="protein sequence ID" value="AJY45028.1"/>
    <property type="molecule type" value="Genomic_DNA"/>
</dbReference>
<protein>
    <recommendedName>
        <fullName evidence="4">HTH lacI-type domain-containing protein</fullName>
    </recommendedName>
</protein>
<dbReference type="HOGENOM" id="CLU_037628_6_1_5"/>
<dbReference type="SUPFAM" id="SSF47413">
    <property type="entry name" value="lambda repressor-like DNA-binding domains"/>
    <property type="match status" value="1"/>
</dbReference>
<evidence type="ECO:0000256" key="2">
    <source>
        <dbReference type="ARBA" id="ARBA00023125"/>
    </source>
</evidence>